<sequence>MHKLVAVFAHPDDETFICGGTLAKVAKSGVQVVLICATKGEMGRRMGIPPTATRESIATTRERELRNACKALGVQRVHLLGLRDKTLEIQPIETLTNTLLRYLQDEKPDAVLTFHERWGGHPDHCVIGAAASRAYAEYSAFVEGTHLYHVCSGHMIRHPEQCGLVGRLLEIDVTDCLQEKLAAYRAHLTQSQMEAWLWQDDEASAAKLWSVEYLATTTSERWEQTFDL</sequence>
<proteinExistence type="predicted"/>
<dbReference type="EMBL" id="JBDXSU010000002">
    <property type="protein sequence ID" value="MFB5189205.1"/>
    <property type="molecule type" value="Genomic_DNA"/>
</dbReference>
<evidence type="ECO:0000313" key="1">
    <source>
        <dbReference type="EMBL" id="MFB5189205.1"/>
    </source>
</evidence>
<evidence type="ECO:0000313" key="2">
    <source>
        <dbReference type="Proteomes" id="UP001579974"/>
    </source>
</evidence>
<protein>
    <submittedName>
        <fullName evidence="1">PIG-L family deacetylase</fullName>
    </submittedName>
</protein>
<dbReference type="RefSeq" id="WP_275472651.1">
    <property type="nucleotide sequence ID" value="NZ_CP162940.1"/>
</dbReference>
<accession>A0ABV5AAB9</accession>
<dbReference type="Pfam" id="PF02585">
    <property type="entry name" value="PIG-L"/>
    <property type="match status" value="1"/>
</dbReference>
<dbReference type="InterPro" id="IPR024078">
    <property type="entry name" value="LmbE-like_dom_sf"/>
</dbReference>
<reference evidence="1 2" key="1">
    <citation type="journal article" date="2024" name="Int. J. Mol. Sci.">
        <title>Exploration of Alicyclobacillus spp. Genome in Search of Antibiotic Resistance.</title>
        <authorList>
            <person name="Bucka-Kolendo J."/>
            <person name="Kiousi D.E."/>
            <person name="Dekowska A."/>
            <person name="Mikolajczuk-Szczyrba A."/>
            <person name="Karadedos D.M."/>
            <person name="Michael P."/>
            <person name="Galanis A."/>
            <person name="Sokolowska B."/>
        </authorList>
    </citation>
    <scope>NUCLEOTIDE SEQUENCE [LARGE SCALE GENOMIC DNA]</scope>
    <source>
        <strain evidence="1 2">KKP 3000</strain>
    </source>
</reference>
<dbReference type="PANTHER" id="PTHR12993">
    <property type="entry name" value="N-ACETYLGLUCOSAMINYL-PHOSPHATIDYLINOSITOL DE-N-ACETYLASE-RELATED"/>
    <property type="match status" value="1"/>
</dbReference>
<dbReference type="InterPro" id="IPR003737">
    <property type="entry name" value="GlcNAc_PI_deacetylase-related"/>
</dbReference>
<dbReference type="Gene3D" id="3.40.50.10320">
    <property type="entry name" value="LmbE-like"/>
    <property type="match status" value="1"/>
</dbReference>
<organism evidence="1 2">
    <name type="scientific">Alicyclobacillus fastidiosus</name>
    <dbReference type="NCBI Taxonomy" id="392011"/>
    <lineage>
        <taxon>Bacteria</taxon>
        <taxon>Bacillati</taxon>
        <taxon>Bacillota</taxon>
        <taxon>Bacilli</taxon>
        <taxon>Bacillales</taxon>
        <taxon>Alicyclobacillaceae</taxon>
        <taxon>Alicyclobacillus</taxon>
    </lineage>
</organism>
<keyword evidence="2" id="KW-1185">Reference proteome</keyword>
<comment type="caution">
    <text evidence="1">The sequence shown here is derived from an EMBL/GenBank/DDBJ whole genome shotgun (WGS) entry which is preliminary data.</text>
</comment>
<dbReference type="PANTHER" id="PTHR12993:SF27">
    <property type="entry name" value="N-ACETYL-ALPHA-D-GLUCOSAMINYL L-MALATE DEACETYLASE 2-RELATED"/>
    <property type="match status" value="1"/>
</dbReference>
<name>A0ABV5AAB9_9BACL</name>
<gene>
    <name evidence="1" type="ORF">KKP3000_002204</name>
</gene>
<dbReference type="SUPFAM" id="SSF102588">
    <property type="entry name" value="LmbE-like"/>
    <property type="match status" value="1"/>
</dbReference>
<dbReference type="Proteomes" id="UP001579974">
    <property type="component" value="Unassembled WGS sequence"/>
</dbReference>